<evidence type="ECO:0000313" key="18">
    <source>
        <dbReference type="Proteomes" id="UP000515563"/>
    </source>
</evidence>
<reference evidence="18" key="1">
    <citation type="submission" date="2019-09" db="EMBL/GenBank/DDBJ databases">
        <title>Antimicrobial potential of Antarctic Bacteria.</title>
        <authorList>
            <person name="Benaud N."/>
            <person name="Edwards R.J."/>
            <person name="Ferrari B.C."/>
        </authorList>
    </citation>
    <scope>NUCLEOTIDE SEQUENCE [LARGE SCALE GENOMIC DNA]</scope>
    <source>
        <strain evidence="18">SPB151</strain>
    </source>
</reference>
<evidence type="ECO:0000256" key="2">
    <source>
        <dbReference type="ARBA" id="ARBA00004496"/>
    </source>
</evidence>
<dbReference type="Pfam" id="PF01433">
    <property type="entry name" value="Peptidase_M1"/>
    <property type="match status" value="1"/>
</dbReference>
<dbReference type="EC" id="3.4.11.2" evidence="4"/>
<evidence type="ECO:0000256" key="7">
    <source>
        <dbReference type="ARBA" id="ARBA00022670"/>
    </source>
</evidence>
<evidence type="ECO:0000259" key="16">
    <source>
        <dbReference type="Pfam" id="PF01433"/>
    </source>
</evidence>
<keyword evidence="8 15" id="KW-0479">Metal-binding</keyword>
<name>A0A7G6X3Y8_9ACTN</name>
<dbReference type="InterPro" id="IPR014782">
    <property type="entry name" value="Peptidase_M1_dom"/>
</dbReference>
<dbReference type="GO" id="GO:0005737">
    <property type="term" value="C:cytoplasm"/>
    <property type="evidence" value="ECO:0007669"/>
    <property type="project" value="UniProtKB-SubCell"/>
</dbReference>
<dbReference type="GO" id="GO:0016285">
    <property type="term" value="F:alanyl aminopeptidase activity"/>
    <property type="evidence" value="ECO:0007669"/>
    <property type="project" value="UniProtKB-EC"/>
</dbReference>
<dbReference type="KEGG" id="kqi:F1D05_27370"/>
<gene>
    <name evidence="17" type="ORF">F1D05_27370</name>
</gene>
<dbReference type="Gene3D" id="1.10.390.10">
    <property type="entry name" value="Neutral Protease Domain 2"/>
    <property type="match status" value="1"/>
</dbReference>
<keyword evidence="11" id="KW-0482">Metalloprotease</keyword>
<feature type="binding site" evidence="15">
    <location>
        <position position="4"/>
    </location>
    <ligand>
        <name>Zn(2+)</name>
        <dbReference type="ChEBI" id="CHEBI:29105"/>
        <note>catalytic</note>
    </ligand>
</feature>
<dbReference type="RefSeq" id="WP_185443359.1">
    <property type="nucleotide sequence ID" value="NZ_CP043661.1"/>
</dbReference>
<evidence type="ECO:0000256" key="4">
    <source>
        <dbReference type="ARBA" id="ARBA00012564"/>
    </source>
</evidence>
<feature type="binding site" evidence="15">
    <location>
        <position position="27"/>
    </location>
    <ligand>
        <name>Zn(2+)</name>
        <dbReference type="ChEBI" id="CHEBI:29105"/>
        <note>catalytic</note>
    </ligand>
</feature>
<protein>
    <recommendedName>
        <fullName evidence="5">Aminopeptidase N</fullName>
        <ecNumber evidence="4">3.4.11.2</ecNumber>
    </recommendedName>
    <alternativeName>
        <fullName evidence="12">Alanine aminopeptidase</fullName>
    </alternativeName>
    <alternativeName>
        <fullName evidence="13">Lysyl aminopeptidase</fullName>
    </alternativeName>
</protein>
<evidence type="ECO:0000256" key="12">
    <source>
        <dbReference type="ARBA" id="ARBA00029811"/>
    </source>
</evidence>
<keyword evidence="9" id="KW-0378">Hydrolase</keyword>
<reference evidence="17 18" key="2">
    <citation type="journal article" date="2020" name="Microbiol. Resour. Announc.">
        <title>Antarctic desert soil bacteria exhibit high novel natural product potential, evaluated through long-read genome sequencing and comparative genomics.</title>
        <authorList>
            <person name="Benaud N."/>
            <person name="Edwards R.J."/>
            <person name="Amos T.G."/>
            <person name="D'Agostino P.M."/>
            <person name="Gutierrez-Chavez C."/>
            <person name="Montgomery K."/>
            <person name="Nicetic I."/>
            <person name="Ferrari B.C."/>
        </authorList>
    </citation>
    <scope>NUCLEOTIDE SEQUENCE [LARGE SCALE GENOMIC DNA]</scope>
    <source>
        <strain evidence="17 18">SPB151</strain>
    </source>
</reference>
<dbReference type="PANTHER" id="PTHR45726">
    <property type="entry name" value="LEUKOTRIENE A-4 HYDROLASE"/>
    <property type="match status" value="1"/>
</dbReference>
<feature type="binding site" evidence="15">
    <location>
        <position position="8"/>
    </location>
    <ligand>
        <name>Zn(2+)</name>
        <dbReference type="ChEBI" id="CHEBI:29105"/>
        <note>catalytic</note>
    </ligand>
</feature>
<evidence type="ECO:0000256" key="13">
    <source>
        <dbReference type="ARBA" id="ARBA00031533"/>
    </source>
</evidence>
<evidence type="ECO:0000256" key="3">
    <source>
        <dbReference type="ARBA" id="ARBA00010136"/>
    </source>
</evidence>
<keyword evidence="18" id="KW-1185">Reference proteome</keyword>
<keyword evidence="6" id="KW-0963">Cytoplasm</keyword>
<feature type="active site" description="Proton acceptor" evidence="14">
    <location>
        <position position="5"/>
    </location>
</feature>
<feature type="active site" description="Proton donor" evidence="14">
    <location>
        <position position="90"/>
    </location>
</feature>
<keyword evidence="10 15" id="KW-0862">Zinc</keyword>
<dbReference type="SUPFAM" id="SSF55486">
    <property type="entry name" value="Metalloproteases ('zincins'), catalytic domain"/>
    <property type="match status" value="1"/>
</dbReference>
<dbReference type="GO" id="GO:0008237">
    <property type="term" value="F:metallopeptidase activity"/>
    <property type="evidence" value="ECO:0007669"/>
    <property type="project" value="UniProtKB-KW"/>
</dbReference>
<accession>A0A7G6X3Y8</accession>
<dbReference type="InterPro" id="IPR034015">
    <property type="entry name" value="M1_LTA4H"/>
</dbReference>
<comment type="similarity">
    <text evidence="3">Belongs to the peptidase M1 family.</text>
</comment>
<evidence type="ECO:0000256" key="11">
    <source>
        <dbReference type="ARBA" id="ARBA00023049"/>
    </source>
</evidence>
<evidence type="ECO:0000256" key="14">
    <source>
        <dbReference type="PIRSR" id="PIRSR634015-1"/>
    </source>
</evidence>
<comment type="catalytic activity">
    <reaction evidence="1">
        <text>Release of an N-terminal amino acid, Xaa-|-Yaa- from a peptide, amide or arylamide. Xaa is preferably Ala, but may be most amino acids including Pro (slow action). When a terminal hydrophobic residue is followed by a prolyl residue, the two may be released as an intact Xaa-Pro dipeptide.</text>
        <dbReference type="EC" id="3.4.11.2"/>
    </reaction>
</comment>
<evidence type="ECO:0000256" key="6">
    <source>
        <dbReference type="ARBA" id="ARBA00022490"/>
    </source>
</evidence>
<dbReference type="AlphaFoldDB" id="A0A7G6X3Y8"/>
<evidence type="ECO:0000256" key="9">
    <source>
        <dbReference type="ARBA" id="ARBA00022801"/>
    </source>
</evidence>
<evidence type="ECO:0000313" key="17">
    <source>
        <dbReference type="EMBL" id="QNE20953.1"/>
    </source>
</evidence>
<dbReference type="GO" id="GO:0006508">
    <property type="term" value="P:proteolysis"/>
    <property type="evidence" value="ECO:0007669"/>
    <property type="project" value="UniProtKB-KW"/>
</dbReference>
<feature type="domain" description="Peptidase M1 membrane alanine aminopeptidase" evidence="16">
    <location>
        <begin position="2"/>
        <end position="149"/>
    </location>
</feature>
<evidence type="ECO:0000256" key="15">
    <source>
        <dbReference type="PIRSR" id="PIRSR634015-3"/>
    </source>
</evidence>
<evidence type="ECO:0000256" key="5">
    <source>
        <dbReference type="ARBA" id="ARBA00015611"/>
    </source>
</evidence>
<dbReference type="EMBL" id="CP043661">
    <property type="protein sequence ID" value="QNE20953.1"/>
    <property type="molecule type" value="Genomic_DNA"/>
</dbReference>
<dbReference type="InterPro" id="IPR027268">
    <property type="entry name" value="Peptidase_M4/M1_CTD_sf"/>
</dbReference>
<comment type="cofactor">
    <cofactor evidence="15">
        <name>Zn(2+)</name>
        <dbReference type="ChEBI" id="CHEBI:29105"/>
    </cofactor>
    <text evidence="15">Binds 1 zinc ion per subunit.</text>
</comment>
<evidence type="ECO:0000256" key="1">
    <source>
        <dbReference type="ARBA" id="ARBA00000098"/>
    </source>
</evidence>
<dbReference type="GO" id="GO:0008270">
    <property type="term" value="F:zinc ion binding"/>
    <property type="evidence" value="ECO:0007669"/>
    <property type="project" value="InterPro"/>
</dbReference>
<proteinExistence type="inferred from homology"/>
<comment type="subcellular location">
    <subcellularLocation>
        <location evidence="2">Cytoplasm</location>
    </subcellularLocation>
</comment>
<evidence type="ECO:0000256" key="10">
    <source>
        <dbReference type="ARBA" id="ARBA00022833"/>
    </source>
</evidence>
<dbReference type="Proteomes" id="UP000515563">
    <property type="component" value="Chromosome"/>
</dbReference>
<keyword evidence="7" id="KW-0645">Protease</keyword>
<dbReference type="PRINTS" id="PR00756">
    <property type="entry name" value="ALADIPTASE"/>
</dbReference>
<dbReference type="InterPro" id="IPR001930">
    <property type="entry name" value="Peptidase_M1"/>
</dbReference>
<sequence>MVLHEVSHEWFGNSVSPERWADLWLNEGHAVFYEDQWIEAKHLSTQTESMRHSYEELGNKLLANGPIAAPDPATWPGDKGPLRPYSSAAYQGGALTLFALQQLIGDKTFNAIERAWVRRHNNSTASTEDFIALASQVAHRDLKPFLSSWLYSTRLPAMPKHPDWKAGPA</sequence>
<organism evidence="17 18">
    <name type="scientific">Kribbella qitaiheensis</name>
    <dbReference type="NCBI Taxonomy" id="1544730"/>
    <lineage>
        <taxon>Bacteria</taxon>
        <taxon>Bacillati</taxon>
        <taxon>Actinomycetota</taxon>
        <taxon>Actinomycetes</taxon>
        <taxon>Propionibacteriales</taxon>
        <taxon>Kribbellaceae</taxon>
        <taxon>Kribbella</taxon>
    </lineage>
</organism>
<dbReference type="PANTHER" id="PTHR45726:SF3">
    <property type="entry name" value="LEUKOTRIENE A-4 HYDROLASE"/>
    <property type="match status" value="1"/>
</dbReference>
<evidence type="ECO:0000256" key="8">
    <source>
        <dbReference type="ARBA" id="ARBA00022723"/>
    </source>
</evidence>